<keyword evidence="2" id="KW-1185">Reference proteome</keyword>
<evidence type="ECO:0000313" key="1">
    <source>
        <dbReference type="EMBL" id="QBZ72664.1"/>
    </source>
</evidence>
<gene>
    <name evidence="1" type="primary">45</name>
    <name evidence="1" type="ORF">SEA_GODONK_45</name>
</gene>
<proteinExistence type="predicted"/>
<organism evidence="1 2">
    <name type="scientific">Gordonia phage GodonK</name>
    <dbReference type="NCBI Taxonomy" id="2562192"/>
    <lineage>
        <taxon>Viruses</taxon>
        <taxon>Duplodnaviria</taxon>
        <taxon>Heunggongvirae</taxon>
        <taxon>Uroviricota</taxon>
        <taxon>Caudoviricetes</taxon>
        <taxon>Godonkavirus</taxon>
        <taxon>Godonkavirus godonK</taxon>
    </lineage>
</organism>
<evidence type="ECO:0000313" key="2">
    <source>
        <dbReference type="Proteomes" id="UP000297070"/>
    </source>
</evidence>
<dbReference type="Proteomes" id="UP000297070">
    <property type="component" value="Segment"/>
</dbReference>
<name>A0A4D6E2D2_9CAUD</name>
<protein>
    <submittedName>
        <fullName evidence="1">Uncharacterized protein</fullName>
    </submittedName>
</protein>
<dbReference type="RefSeq" id="YP_009821429.1">
    <property type="nucleotide sequence ID" value="NC_048176.1"/>
</dbReference>
<dbReference type="EMBL" id="MK620899">
    <property type="protein sequence ID" value="QBZ72664.1"/>
    <property type="molecule type" value="Genomic_DNA"/>
</dbReference>
<dbReference type="GeneID" id="55012881"/>
<dbReference type="KEGG" id="vg:55012881"/>
<sequence length="97" mass="11628">MIETQYPSMTLYIRRQLFNFFLHGDGSDDDVRQASKRTDDWFDLESRYRVDDMLAAAGITRDELTVRWWLSCPLGARHHGFEDDLYWKLAYRFKKDG</sequence>
<reference evidence="1 2" key="1">
    <citation type="submission" date="2019-03" db="EMBL/GenBank/DDBJ databases">
        <authorList>
            <person name="Douthitt C."/>
            <person name="D'Elia T."/>
            <person name="Bockoras C."/>
            <person name="Boss C."/>
            <person name="Clemons M."/>
            <person name="Green W."/>
            <person name="Harel H."/>
            <person name="Larralde J."/>
            <person name="Lopez M."/>
            <person name="Magana D."/>
            <person name="Miguel M."/>
            <person name="Muschweck L."/>
            <person name="Olivos K."/>
            <person name="Racette D."/>
            <person name="Reynolds M."/>
            <person name="Ru Y."/>
            <person name="Santana M."/>
            <person name="Simon R."/>
            <person name="Smotrilla K."/>
            <person name="Sufficool B."/>
            <person name="Tamayo B."/>
            <person name="Tirado E."/>
            <person name="Vajanyi M."/>
            <person name="Weger M."/>
            <person name="Wehr A."/>
            <person name="Whitaker K."/>
            <person name="Garlena R.A."/>
            <person name="Russell D.A."/>
            <person name="Pope W.H."/>
            <person name="Jacobs-Sera D."/>
            <person name="Hatfull G.F."/>
        </authorList>
    </citation>
    <scope>NUCLEOTIDE SEQUENCE [LARGE SCALE GENOMIC DNA]</scope>
</reference>
<accession>A0A4D6E2D2</accession>